<evidence type="ECO:0000313" key="2">
    <source>
        <dbReference type="Proteomes" id="UP001304461"/>
    </source>
</evidence>
<evidence type="ECO:0000313" key="1">
    <source>
        <dbReference type="EMBL" id="MEA5391232.1"/>
    </source>
</evidence>
<dbReference type="Proteomes" id="UP001304461">
    <property type="component" value="Unassembled WGS sequence"/>
</dbReference>
<name>A0ABU5RTY1_9CYAN</name>
<dbReference type="RefSeq" id="WP_323305274.1">
    <property type="nucleotide sequence ID" value="NZ_JAYGHX010000004.1"/>
</dbReference>
<dbReference type="EMBL" id="JAYGHX010000004">
    <property type="protein sequence ID" value="MEA5391232.1"/>
    <property type="molecule type" value="Genomic_DNA"/>
</dbReference>
<comment type="caution">
    <text evidence="1">The sequence shown here is derived from an EMBL/GenBank/DDBJ whole genome shotgun (WGS) entry which is preliminary data.</text>
</comment>
<accession>A0ABU5RTY1</accession>
<reference evidence="1 2" key="1">
    <citation type="submission" date="2023-12" db="EMBL/GenBank/DDBJ databases">
        <title>Baltic Sea Cyanobacteria.</title>
        <authorList>
            <person name="Delbaje E."/>
            <person name="Fewer D.P."/>
            <person name="Shishido T.K."/>
        </authorList>
    </citation>
    <scope>NUCLEOTIDE SEQUENCE [LARGE SCALE GENOMIC DNA]</scope>
    <source>
        <strain evidence="1 2">UHCC 0139</strain>
    </source>
</reference>
<proteinExistence type="predicted"/>
<protein>
    <submittedName>
        <fullName evidence="1">Uncharacterized protein</fullName>
    </submittedName>
</protein>
<sequence>MATRAVYSFTGFPGVPERHLYLHHDGYPTGAAWRFASALRQRPEPEAFAAAFLASQPAAELLAAPAQAADAEYRYRVQLLAGGGVLQVACWRRLPGGTSWQPRCGPMALELFIRRFLPGDPP</sequence>
<gene>
    <name evidence="1" type="ORF">VB738_08145</name>
</gene>
<keyword evidence="2" id="KW-1185">Reference proteome</keyword>
<organism evidence="1 2">
    <name type="scientific">Cyanobium gracile UHCC 0139</name>
    <dbReference type="NCBI Taxonomy" id="3110308"/>
    <lineage>
        <taxon>Bacteria</taxon>
        <taxon>Bacillati</taxon>
        <taxon>Cyanobacteriota</taxon>
        <taxon>Cyanophyceae</taxon>
        <taxon>Synechococcales</taxon>
        <taxon>Prochlorococcaceae</taxon>
        <taxon>Cyanobium</taxon>
    </lineage>
</organism>